<evidence type="ECO:0000313" key="2">
    <source>
        <dbReference type="Proteomes" id="UP000308730"/>
    </source>
</evidence>
<evidence type="ECO:0000313" key="1">
    <source>
        <dbReference type="EMBL" id="THH16298.1"/>
    </source>
</evidence>
<accession>A0A4S4LWS0</accession>
<keyword evidence="2" id="KW-1185">Reference proteome</keyword>
<organism evidence="1 2">
    <name type="scientific">Antrodiella citrinella</name>
    <dbReference type="NCBI Taxonomy" id="2447956"/>
    <lineage>
        <taxon>Eukaryota</taxon>
        <taxon>Fungi</taxon>
        <taxon>Dikarya</taxon>
        <taxon>Basidiomycota</taxon>
        <taxon>Agaricomycotina</taxon>
        <taxon>Agaricomycetes</taxon>
        <taxon>Polyporales</taxon>
        <taxon>Steccherinaceae</taxon>
        <taxon>Antrodiella</taxon>
    </lineage>
</organism>
<dbReference type="AlphaFoldDB" id="A0A4S4LWS0"/>
<dbReference type="Proteomes" id="UP000308730">
    <property type="component" value="Unassembled WGS sequence"/>
</dbReference>
<proteinExistence type="predicted"/>
<dbReference type="EMBL" id="SGPM01000744">
    <property type="protein sequence ID" value="THH16298.1"/>
    <property type="molecule type" value="Genomic_DNA"/>
</dbReference>
<dbReference type="OrthoDB" id="2831072at2759"/>
<name>A0A4S4LWS0_9APHY</name>
<comment type="caution">
    <text evidence="1">The sequence shown here is derived from an EMBL/GenBank/DDBJ whole genome shotgun (WGS) entry which is preliminary data.</text>
</comment>
<gene>
    <name evidence="1" type="ORF">EUX98_g9323</name>
</gene>
<protein>
    <submittedName>
        <fullName evidence="1">Uncharacterized protein</fullName>
    </submittedName>
</protein>
<reference evidence="1 2" key="1">
    <citation type="submission" date="2019-02" db="EMBL/GenBank/DDBJ databases">
        <title>Genome sequencing of the rare red list fungi Antrodiella citrinella (Flaviporus citrinellus).</title>
        <authorList>
            <person name="Buettner E."/>
            <person name="Kellner H."/>
        </authorList>
    </citation>
    <scope>NUCLEOTIDE SEQUENCE [LARGE SCALE GENOMIC DNA]</scope>
    <source>
        <strain evidence="1 2">DSM 108506</strain>
    </source>
</reference>
<sequence>MSSAQPVPFCALSRTILYAPANGVTEELRQHMFNVTDSLARIESYGMKIIRSLKVTEMSLLQKEEELGKLEAKMVFETWVDTAFPLVSVCLDMLNDGENMHGGCSAFLIDL</sequence>